<dbReference type="Gene3D" id="2.40.40.10">
    <property type="entry name" value="RlpA-like domain"/>
    <property type="match status" value="1"/>
</dbReference>
<proteinExistence type="predicted"/>
<dbReference type="CDD" id="cd22191">
    <property type="entry name" value="DPBB_RlpA_EXP_N-like"/>
    <property type="match status" value="1"/>
</dbReference>
<evidence type="ECO:0000313" key="3">
    <source>
        <dbReference type="Proteomes" id="UP000054279"/>
    </source>
</evidence>
<evidence type="ECO:0000313" key="2">
    <source>
        <dbReference type="EMBL" id="KIJ33568.1"/>
    </source>
</evidence>
<keyword evidence="1" id="KW-0732">Signal</keyword>
<accession>A0A0C9TTF2</accession>
<dbReference type="InterPro" id="IPR036908">
    <property type="entry name" value="RlpA-like_sf"/>
</dbReference>
<sequence>MLIKSVLGDSDDRGACGEYNVASDYIIALSIPQYGNGENCGKPVTITYGDKTTHAIVADRCEACPYGTIDLTNGLFSYFAPLYEGLIYVDWHY</sequence>
<feature type="non-terminal residue" evidence="2">
    <location>
        <position position="93"/>
    </location>
</feature>
<dbReference type="Proteomes" id="UP000054279">
    <property type="component" value="Unassembled WGS sequence"/>
</dbReference>
<dbReference type="OrthoDB" id="623670at2759"/>
<keyword evidence="3" id="KW-1185">Reference proteome</keyword>
<organism evidence="2 3">
    <name type="scientific">Sphaerobolus stellatus (strain SS14)</name>
    <dbReference type="NCBI Taxonomy" id="990650"/>
    <lineage>
        <taxon>Eukaryota</taxon>
        <taxon>Fungi</taxon>
        <taxon>Dikarya</taxon>
        <taxon>Basidiomycota</taxon>
        <taxon>Agaricomycotina</taxon>
        <taxon>Agaricomycetes</taxon>
        <taxon>Phallomycetidae</taxon>
        <taxon>Geastrales</taxon>
        <taxon>Sphaerobolaceae</taxon>
        <taxon>Sphaerobolus</taxon>
    </lineage>
</organism>
<reference evidence="2 3" key="1">
    <citation type="submission" date="2014-06" db="EMBL/GenBank/DDBJ databases">
        <title>Evolutionary Origins and Diversification of the Mycorrhizal Mutualists.</title>
        <authorList>
            <consortium name="DOE Joint Genome Institute"/>
            <consortium name="Mycorrhizal Genomics Consortium"/>
            <person name="Kohler A."/>
            <person name="Kuo A."/>
            <person name="Nagy L.G."/>
            <person name="Floudas D."/>
            <person name="Copeland A."/>
            <person name="Barry K.W."/>
            <person name="Cichocki N."/>
            <person name="Veneault-Fourrey C."/>
            <person name="LaButti K."/>
            <person name="Lindquist E.A."/>
            <person name="Lipzen A."/>
            <person name="Lundell T."/>
            <person name="Morin E."/>
            <person name="Murat C."/>
            <person name="Riley R."/>
            <person name="Ohm R."/>
            <person name="Sun H."/>
            <person name="Tunlid A."/>
            <person name="Henrissat B."/>
            <person name="Grigoriev I.V."/>
            <person name="Hibbett D.S."/>
            <person name="Martin F."/>
        </authorList>
    </citation>
    <scope>NUCLEOTIDE SEQUENCE [LARGE SCALE GENOMIC DNA]</scope>
    <source>
        <strain evidence="2 3">SS14</strain>
    </source>
</reference>
<dbReference type="SUPFAM" id="SSF50685">
    <property type="entry name" value="Barwin-like endoglucanases"/>
    <property type="match status" value="1"/>
</dbReference>
<dbReference type="PANTHER" id="PTHR31836">
    <property type="match status" value="1"/>
</dbReference>
<dbReference type="AlphaFoldDB" id="A0A0C9TTF2"/>
<evidence type="ECO:0000256" key="1">
    <source>
        <dbReference type="ARBA" id="ARBA00022729"/>
    </source>
</evidence>
<dbReference type="EMBL" id="KN837211">
    <property type="protein sequence ID" value="KIJ33568.1"/>
    <property type="molecule type" value="Genomic_DNA"/>
</dbReference>
<dbReference type="InterPro" id="IPR051477">
    <property type="entry name" value="Expansin_CellWall"/>
</dbReference>
<gene>
    <name evidence="2" type="ORF">M422DRAFT_183143</name>
</gene>
<name>A0A0C9TTF2_SPHS4</name>
<protein>
    <submittedName>
        <fullName evidence="2">Unplaced genomic scaffold SPHSTscaffold_136, whole genome shotgun sequence</fullName>
    </submittedName>
</protein>
<dbReference type="HOGENOM" id="CLU_047639_6_1_1"/>
<dbReference type="PANTHER" id="PTHR31836:SF28">
    <property type="entry name" value="SRCR DOMAIN-CONTAINING PROTEIN-RELATED"/>
    <property type="match status" value="1"/>
</dbReference>